<dbReference type="PANTHER" id="PTHR36348">
    <property type="entry name" value="EXPRESSED PROTEIN"/>
    <property type="match status" value="1"/>
</dbReference>
<comment type="caution">
    <text evidence="2">The sequence shown here is derived from an EMBL/GenBank/DDBJ whole genome shotgun (WGS) entry which is preliminary data.</text>
</comment>
<dbReference type="AlphaFoldDB" id="A0ABD3QDE9"/>
<dbReference type="Proteomes" id="UP001530400">
    <property type="component" value="Unassembled WGS sequence"/>
</dbReference>
<feature type="compositionally biased region" description="Basic and acidic residues" evidence="1">
    <location>
        <begin position="620"/>
        <end position="640"/>
    </location>
</feature>
<protein>
    <submittedName>
        <fullName evidence="2">Uncharacterized protein</fullName>
    </submittedName>
</protein>
<dbReference type="Pfam" id="PF05721">
    <property type="entry name" value="PhyH"/>
    <property type="match status" value="1"/>
</dbReference>
<evidence type="ECO:0000256" key="1">
    <source>
        <dbReference type="SAM" id="MobiDB-lite"/>
    </source>
</evidence>
<reference evidence="2 3" key="1">
    <citation type="submission" date="2024-10" db="EMBL/GenBank/DDBJ databases">
        <title>Updated reference genomes for cyclostephanoid diatoms.</title>
        <authorList>
            <person name="Roberts W.R."/>
            <person name="Alverson A.J."/>
        </authorList>
    </citation>
    <scope>NUCLEOTIDE SEQUENCE [LARGE SCALE GENOMIC DNA]</scope>
    <source>
        <strain evidence="2 3">AJA010-31</strain>
    </source>
</reference>
<name>A0ABD3QDE9_9STRA</name>
<sequence>MYSHRDDRLDGRTAPAAPINSFALCTMRFFTLFANLSVCLGFAPLSPRLSSLAAPSSPTALPLSSQDGPNRSYFQGMQREPTKQELSIMDDMIDKLAAAQPYELPNAVSRAIRVVSSPQFFLRIAERADMASSDREREKLSNFADSLVTTIQAVVEMTEDNLDERAKDVEMVVKAASEPGSGEFLVPLSKERVEDMTKAMKKLDIADLNEGFLSTVDAWMNKAHQIYAGRVISSARGQLLANVGAAISGESQATAQKAVADEANSNSAAELLERMLSVDTDTWDFEVRKGFEGECTKEQLVSEIQKTMEGVVLGLENGSMAQRVQAEYLRELLTLDANDVPQEMTEAERYLFDLNGFLIVRNVLTPEEVAACHAAIDKHMDDAIAREDPSLRNAVKGSPMYGTGPPRLDLGGIFEWGGAESKVFKSILAHPRLVPLFHGLLGKGYRLDHIPFVLMNNKGGEGFQLHGGTVDCTSGEYNHHLAYTCHNGNIRSALLGCNVMLVDHNPGDGGFCVVPGSHKSNFKMPPGMVDGLTHSEYIIQPATKAGDVVLFSEGTVHGAMGWTSDTQRRCALYRFAPATMAYGRSYFQDDGKEGASWPFKFYDDLNDAQKSVLEPPYANRLDRPNIKEDGSVEVTQRSERKRMHDKDVFKTKYF</sequence>
<dbReference type="EMBL" id="JALLPJ020000230">
    <property type="protein sequence ID" value="KAL3798122.1"/>
    <property type="molecule type" value="Genomic_DNA"/>
</dbReference>
<dbReference type="Gene3D" id="2.60.120.620">
    <property type="entry name" value="q2cbj1_9rhob like domain"/>
    <property type="match status" value="1"/>
</dbReference>
<feature type="region of interest" description="Disordered" evidence="1">
    <location>
        <begin position="619"/>
        <end position="640"/>
    </location>
</feature>
<dbReference type="PANTHER" id="PTHR36348:SF1">
    <property type="entry name" value="EXPRESSED PROTEIN"/>
    <property type="match status" value="1"/>
</dbReference>
<dbReference type="SUPFAM" id="SSF51197">
    <property type="entry name" value="Clavaminate synthase-like"/>
    <property type="match status" value="1"/>
</dbReference>
<dbReference type="InterPro" id="IPR008775">
    <property type="entry name" value="Phytyl_CoA_dOase-like"/>
</dbReference>
<gene>
    <name evidence="2" type="ORF">ACHAWO_010866</name>
</gene>
<evidence type="ECO:0000313" key="3">
    <source>
        <dbReference type="Proteomes" id="UP001530400"/>
    </source>
</evidence>
<evidence type="ECO:0000313" key="2">
    <source>
        <dbReference type="EMBL" id="KAL3798122.1"/>
    </source>
</evidence>
<organism evidence="2 3">
    <name type="scientific">Cyclotella atomus</name>
    <dbReference type="NCBI Taxonomy" id="382360"/>
    <lineage>
        <taxon>Eukaryota</taxon>
        <taxon>Sar</taxon>
        <taxon>Stramenopiles</taxon>
        <taxon>Ochrophyta</taxon>
        <taxon>Bacillariophyta</taxon>
        <taxon>Coscinodiscophyceae</taxon>
        <taxon>Thalassiosirophycidae</taxon>
        <taxon>Stephanodiscales</taxon>
        <taxon>Stephanodiscaceae</taxon>
        <taxon>Cyclotella</taxon>
    </lineage>
</organism>
<accession>A0ABD3QDE9</accession>
<proteinExistence type="predicted"/>
<keyword evidence="3" id="KW-1185">Reference proteome</keyword>